<accession>A0A1Y2D2B9</accession>
<proteinExistence type="predicted"/>
<comment type="caution">
    <text evidence="1">The sequence shown here is derived from an EMBL/GenBank/DDBJ whole genome shotgun (WGS) entry which is preliminary data.</text>
</comment>
<evidence type="ECO:0000313" key="2">
    <source>
        <dbReference type="Proteomes" id="UP000193642"/>
    </source>
</evidence>
<reference evidence="1 2" key="1">
    <citation type="submission" date="2016-07" db="EMBL/GenBank/DDBJ databases">
        <title>Pervasive Adenine N6-methylation of Active Genes in Fungi.</title>
        <authorList>
            <consortium name="DOE Joint Genome Institute"/>
            <person name="Mondo S.J."/>
            <person name="Dannebaum R.O."/>
            <person name="Kuo R.C."/>
            <person name="Labutti K."/>
            <person name="Haridas S."/>
            <person name="Kuo A."/>
            <person name="Salamov A."/>
            <person name="Ahrendt S.R."/>
            <person name="Lipzen A."/>
            <person name="Sullivan W."/>
            <person name="Andreopoulos W.B."/>
            <person name="Clum A."/>
            <person name="Lindquist E."/>
            <person name="Daum C."/>
            <person name="Ramamoorthy G.K."/>
            <person name="Gryganskyi A."/>
            <person name="Culley D."/>
            <person name="Magnuson J.K."/>
            <person name="James T.Y."/>
            <person name="O'Malley M.A."/>
            <person name="Stajich J.E."/>
            <person name="Spatafora J.W."/>
            <person name="Visel A."/>
            <person name="Grigoriev I.V."/>
        </authorList>
    </citation>
    <scope>NUCLEOTIDE SEQUENCE [LARGE SCALE GENOMIC DNA]</scope>
    <source>
        <strain evidence="1 2">JEL800</strain>
    </source>
</reference>
<sequence>MFRTHKNLKKDKNNTGSYASICQIRRMEFREEVVNIRQDLKREQRVRSWEC</sequence>
<evidence type="ECO:0000313" key="1">
    <source>
        <dbReference type="EMBL" id="ORY53439.1"/>
    </source>
</evidence>
<dbReference type="AlphaFoldDB" id="A0A1Y2D2B9"/>
<gene>
    <name evidence="1" type="ORF">BCR33DRAFT_710870</name>
</gene>
<organism evidence="1 2">
    <name type="scientific">Rhizoclosmatium globosum</name>
    <dbReference type="NCBI Taxonomy" id="329046"/>
    <lineage>
        <taxon>Eukaryota</taxon>
        <taxon>Fungi</taxon>
        <taxon>Fungi incertae sedis</taxon>
        <taxon>Chytridiomycota</taxon>
        <taxon>Chytridiomycota incertae sedis</taxon>
        <taxon>Chytridiomycetes</taxon>
        <taxon>Chytridiales</taxon>
        <taxon>Chytriomycetaceae</taxon>
        <taxon>Rhizoclosmatium</taxon>
    </lineage>
</organism>
<name>A0A1Y2D2B9_9FUNG</name>
<dbReference type="EMBL" id="MCGO01000001">
    <property type="protein sequence ID" value="ORY53439.1"/>
    <property type="molecule type" value="Genomic_DNA"/>
</dbReference>
<protein>
    <submittedName>
        <fullName evidence="1">Uncharacterized protein</fullName>
    </submittedName>
</protein>
<dbReference type="Proteomes" id="UP000193642">
    <property type="component" value="Unassembled WGS sequence"/>
</dbReference>
<keyword evidence="2" id="KW-1185">Reference proteome</keyword>